<feature type="repeat" description="ANK" evidence="3">
    <location>
        <begin position="123"/>
        <end position="155"/>
    </location>
</feature>
<keyword evidence="2 3" id="KW-0040">ANK repeat</keyword>
<dbReference type="AlphaFoldDB" id="A0A9N9TQF4"/>
<dbReference type="SUPFAM" id="SSF48403">
    <property type="entry name" value="Ankyrin repeat"/>
    <property type="match status" value="1"/>
</dbReference>
<dbReference type="Proteomes" id="UP001153712">
    <property type="component" value="Chromosome 3"/>
</dbReference>
<feature type="repeat" description="ANK" evidence="3">
    <location>
        <begin position="57"/>
        <end position="89"/>
    </location>
</feature>
<dbReference type="PRINTS" id="PR01415">
    <property type="entry name" value="ANKYRIN"/>
</dbReference>
<keyword evidence="5" id="KW-1185">Reference proteome</keyword>
<evidence type="ECO:0000256" key="1">
    <source>
        <dbReference type="ARBA" id="ARBA00022737"/>
    </source>
</evidence>
<sequence>MCDNDSSCKCYKHTAAAQSLEEMDFERGIWSPAQYGDLERVSDVLKKGRDVDVRDSAGYTALHYASRNGHLRVCKFLVENGADVNARTNGGVTALARACSTGKEDIVDFLLSVNADPFIQDSDGKTALHRAALNKHYRICRRLLKAAPNLYELADNKNFKVNPDDFPGNYS</sequence>
<dbReference type="SMART" id="SM00248">
    <property type="entry name" value="ANK"/>
    <property type="match status" value="3"/>
</dbReference>
<proteinExistence type="predicted"/>
<evidence type="ECO:0000256" key="2">
    <source>
        <dbReference type="ARBA" id="ARBA00023043"/>
    </source>
</evidence>
<dbReference type="InterPro" id="IPR002110">
    <property type="entry name" value="Ankyrin_rpt"/>
</dbReference>
<dbReference type="PROSITE" id="PS50297">
    <property type="entry name" value="ANK_REP_REGION"/>
    <property type="match status" value="2"/>
</dbReference>
<feature type="repeat" description="ANK" evidence="3">
    <location>
        <begin position="90"/>
        <end position="122"/>
    </location>
</feature>
<evidence type="ECO:0000313" key="5">
    <source>
        <dbReference type="Proteomes" id="UP001153712"/>
    </source>
</evidence>
<keyword evidence="1" id="KW-0677">Repeat</keyword>
<dbReference type="InterPro" id="IPR036770">
    <property type="entry name" value="Ankyrin_rpt-contain_sf"/>
</dbReference>
<dbReference type="PROSITE" id="PS50088">
    <property type="entry name" value="ANK_REPEAT"/>
    <property type="match status" value="3"/>
</dbReference>
<dbReference type="Pfam" id="PF00023">
    <property type="entry name" value="Ank"/>
    <property type="match status" value="1"/>
</dbReference>
<accession>A0A9N9TQF4</accession>
<name>A0A9N9TQF4_PHYSR</name>
<evidence type="ECO:0008006" key="6">
    <source>
        <dbReference type="Google" id="ProtNLM"/>
    </source>
</evidence>
<protein>
    <recommendedName>
        <fullName evidence="6">Ankyrin repeat domain-containing protein 39</fullName>
    </recommendedName>
</protein>
<dbReference type="EMBL" id="OU900096">
    <property type="protein sequence ID" value="CAG9860304.1"/>
    <property type="molecule type" value="Genomic_DNA"/>
</dbReference>
<reference evidence="4" key="1">
    <citation type="submission" date="2022-01" db="EMBL/GenBank/DDBJ databases">
        <authorList>
            <person name="King R."/>
        </authorList>
    </citation>
    <scope>NUCLEOTIDE SEQUENCE</scope>
</reference>
<dbReference type="Pfam" id="PF12796">
    <property type="entry name" value="Ank_2"/>
    <property type="match status" value="1"/>
</dbReference>
<dbReference type="OrthoDB" id="539213at2759"/>
<organism evidence="4 5">
    <name type="scientific">Phyllotreta striolata</name>
    <name type="common">Striped flea beetle</name>
    <name type="synonym">Crioceris striolata</name>
    <dbReference type="NCBI Taxonomy" id="444603"/>
    <lineage>
        <taxon>Eukaryota</taxon>
        <taxon>Metazoa</taxon>
        <taxon>Ecdysozoa</taxon>
        <taxon>Arthropoda</taxon>
        <taxon>Hexapoda</taxon>
        <taxon>Insecta</taxon>
        <taxon>Pterygota</taxon>
        <taxon>Neoptera</taxon>
        <taxon>Endopterygota</taxon>
        <taxon>Coleoptera</taxon>
        <taxon>Polyphaga</taxon>
        <taxon>Cucujiformia</taxon>
        <taxon>Chrysomeloidea</taxon>
        <taxon>Chrysomelidae</taxon>
        <taxon>Galerucinae</taxon>
        <taxon>Alticini</taxon>
        <taxon>Phyllotreta</taxon>
    </lineage>
</organism>
<evidence type="ECO:0000256" key="3">
    <source>
        <dbReference type="PROSITE-ProRule" id="PRU00023"/>
    </source>
</evidence>
<evidence type="ECO:0000313" key="4">
    <source>
        <dbReference type="EMBL" id="CAG9860304.1"/>
    </source>
</evidence>
<dbReference type="Gene3D" id="1.25.40.20">
    <property type="entry name" value="Ankyrin repeat-containing domain"/>
    <property type="match status" value="1"/>
</dbReference>
<dbReference type="PANTHER" id="PTHR24171:SF9">
    <property type="entry name" value="ANKYRIN REPEAT DOMAIN-CONTAINING PROTEIN 39"/>
    <property type="match status" value="1"/>
</dbReference>
<gene>
    <name evidence="4" type="ORF">PHYEVI_LOCUS6659</name>
</gene>
<dbReference type="PANTHER" id="PTHR24171">
    <property type="entry name" value="ANKYRIN REPEAT DOMAIN-CONTAINING PROTEIN 39-RELATED"/>
    <property type="match status" value="1"/>
</dbReference>